<comment type="caution">
    <text evidence="2">The sequence shown here is derived from an EMBL/GenBank/DDBJ whole genome shotgun (WGS) entry which is preliminary data.</text>
</comment>
<reference evidence="2" key="1">
    <citation type="submission" date="2017-07" db="EMBL/GenBank/DDBJ databases">
        <title>Taro Niue Genome Assembly and Annotation.</title>
        <authorList>
            <person name="Atibalentja N."/>
            <person name="Keating K."/>
            <person name="Fields C.J."/>
        </authorList>
    </citation>
    <scope>NUCLEOTIDE SEQUENCE</scope>
    <source>
        <strain evidence="2">Niue_2</strain>
        <tissue evidence="2">Leaf</tissue>
    </source>
</reference>
<dbReference type="InterPro" id="IPR036736">
    <property type="entry name" value="ACP-like_sf"/>
</dbReference>
<organism evidence="2 3">
    <name type="scientific">Colocasia esculenta</name>
    <name type="common">Wild taro</name>
    <name type="synonym">Arum esculentum</name>
    <dbReference type="NCBI Taxonomy" id="4460"/>
    <lineage>
        <taxon>Eukaryota</taxon>
        <taxon>Viridiplantae</taxon>
        <taxon>Streptophyta</taxon>
        <taxon>Embryophyta</taxon>
        <taxon>Tracheophyta</taxon>
        <taxon>Spermatophyta</taxon>
        <taxon>Magnoliopsida</taxon>
        <taxon>Liliopsida</taxon>
        <taxon>Araceae</taxon>
        <taxon>Aroideae</taxon>
        <taxon>Colocasieae</taxon>
        <taxon>Colocasia</taxon>
    </lineage>
</organism>
<dbReference type="PANTHER" id="PTHR33601">
    <property type="entry name" value="PROTEIN LITTLE ZIPPER 4"/>
    <property type="match status" value="1"/>
</dbReference>
<dbReference type="OrthoDB" id="785751at2759"/>
<keyword evidence="3" id="KW-1185">Reference proteome</keyword>
<dbReference type="Gene3D" id="1.10.1200.10">
    <property type="entry name" value="ACP-like"/>
    <property type="match status" value="1"/>
</dbReference>
<dbReference type="AlphaFoldDB" id="A0A843U1Y2"/>
<dbReference type="InterPro" id="IPR039312">
    <property type="entry name" value="ZPR"/>
</dbReference>
<proteinExistence type="predicted"/>
<evidence type="ECO:0000313" key="2">
    <source>
        <dbReference type="EMBL" id="MQL76087.1"/>
    </source>
</evidence>
<evidence type="ECO:0000313" key="3">
    <source>
        <dbReference type="Proteomes" id="UP000652761"/>
    </source>
</evidence>
<feature type="region of interest" description="Disordered" evidence="1">
    <location>
        <begin position="104"/>
        <end position="143"/>
    </location>
</feature>
<dbReference type="Proteomes" id="UP000652761">
    <property type="component" value="Unassembled WGS sequence"/>
</dbReference>
<dbReference type="PANTHER" id="PTHR33601:SF1">
    <property type="entry name" value="PROTEIN LITTLE ZIPPER 4"/>
    <property type="match status" value="1"/>
</dbReference>
<name>A0A843U1Y2_COLES</name>
<protein>
    <submittedName>
        <fullName evidence="2">Uncharacterized protein</fullName>
    </submittedName>
</protein>
<dbReference type="EMBL" id="NMUH01000280">
    <property type="protein sequence ID" value="MQL76087.1"/>
    <property type="molecule type" value="Genomic_DNA"/>
</dbReference>
<sequence length="143" mass="16012">MLDNVQVMMVVEEEFAFEIPGNEAIKISTTVHLIDYLASNPQAKKKLSKGKLFPPARGTGTMERLNSELYLQNCCIVRENEKLRRKAALLNQENQTLRRELKQRLAMANQAPPQTQNSTRGSVQELISSSSPSVAKSSREAQP</sequence>
<gene>
    <name evidence="2" type="ORF">Taro_008480</name>
</gene>
<evidence type="ECO:0000256" key="1">
    <source>
        <dbReference type="SAM" id="MobiDB-lite"/>
    </source>
</evidence>
<accession>A0A843U1Y2</accession>
<feature type="compositionally biased region" description="Polar residues" evidence="1">
    <location>
        <begin position="111"/>
        <end position="127"/>
    </location>
</feature>